<comment type="similarity">
    <text evidence="3">Belongs to the glycosyl hydrolase 5 (cellulase A) family.</text>
</comment>
<organism evidence="5 6">
    <name type="scientific">Massiliimalia timonensis</name>
    <dbReference type="NCBI Taxonomy" id="1987501"/>
    <lineage>
        <taxon>Bacteria</taxon>
        <taxon>Bacillati</taxon>
        <taxon>Bacillota</taxon>
        <taxon>Clostridia</taxon>
        <taxon>Eubacteriales</taxon>
        <taxon>Oscillospiraceae</taxon>
        <taxon>Massiliimalia</taxon>
    </lineage>
</organism>
<sequence length="446" mass="52913">MRRDFVQVSGENFVVNGEKIMLRGFSIGSWMNLEHFMVGLPGTDSMIRKAFADVYGKKEADEFFDSYVKEFLKEEDFQLLKKMGVNSIRLPFNYHYFIDDQNPDQPLEAGFYYLDRVLKLCEKYEIYAILDLHAVPGGQNPDWHADNKTGVSQFWDFACFRKQAVQLWKRIAARYADNRWIAGYDVLNEPFSGLTAEQFNGFYDEAIAAIREVDPDHVLLLEGDDFGRSFELFHEPQDPQIAYAVHYYPFVIDMDVLNENVDDEQRMKVFETVFYRQLRAKERFHRPIWCGETGLEFNRAQSGLYKRMIEKTIDLCETNNISWSLWTYKDAQVMGIMFPTDESDWMKLVRNVAKTWSHHGEMERSAEIMNWIEKEYYEPFDPDFWYRTEFRIRSILHAVAVEQTLKTNLKAIPWEEMKQYPKSFACENCHKYDDMIQQISELISRY</sequence>
<dbReference type="InterPro" id="IPR001547">
    <property type="entry name" value="Glyco_hydro_5"/>
</dbReference>
<gene>
    <name evidence="5" type="ORF">H8702_00130</name>
</gene>
<keyword evidence="1 3" id="KW-0378">Hydrolase</keyword>
<dbReference type="InterPro" id="IPR050386">
    <property type="entry name" value="Glycosyl_hydrolase_5"/>
</dbReference>
<keyword evidence="6" id="KW-1185">Reference proteome</keyword>
<dbReference type="GO" id="GO:0009251">
    <property type="term" value="P:glucan catabolic process"/>
    <property type="evidence" value="ECO:0007669"/>
    <property type="project" value="TreeGrafter"/>
</dbReference>
<name>A0A8J6NZ10_9FIRM</name>
<keyword evidence="2 3" id="KW-0326">Glycosidase</keyword>
<dbReference type="GO" id="GO:0008422">
    <property type="term" value="F:beta-glucosidase activity"/>
    <property type="evidence" value="ECO:0007669"/>
    <property type="project" value="TreeGrafter"/>
</dbReference>
<feature type="domain" description="Glycoside hydrolase family 5" evidence="4">
    <location>
        <begin position="67"/>
        <end position="331"/>
    </location>
</feature>
<protein>
    <submittedName>
        <fullName evidence="5">Cellulase family glycosylhydrolase</fullName>
    </submittedName>
</protein>
<reference evidence="5" key="1">
    <citation type="submission" date="2020-08" db="EMBL/GenBank/DDBJ databases">
        <title>Genome public.</title>
        <authorList>
            <person name="Liu C."/>
            <person name="Sun Q."/>
        </authorList>
    </citation>
    <scope>NUCLEOTIDE SEQUENCE</scope>
    <source>
        <strain evidence="5">NSJ-15</strain>
    </source>
</reference>
<evidence type="ECO:0000259" key="4">
    <source>
        <dbReference type="Pfam" id="PF00150"/>
    </source>
</evidence>
<dbReference type="GO" id="GO:0005576">
    <property type="term" value="C:extracellular region"/>
    <property type="evidence" value="ECO:0007669"/>
    <property type="project" value="TreeGrafter"/>
</dbReference>
<proteinExistence type="inferred from homology"/>
<evidence type="ECO:0000256" key="1">
    <source>
        <dbReference type="ARBA" id="ARBA00022801"/>
    </source>
</evidence>
<dbReference type="Gene3D" id="3.20.20.80">
    <property type="entry name" value="Glycosidases"/>
    <property type="match status" value="1"/>
</dbReference>
<dbReference type="PANTHER" id="PTHR31297:SF13">
    <property type="entry name" value="PUTATIVE-RELATED"/>
    <property type="match status" value="1"/>
</dbReference>
<dbReference type="SUPFAM" id="SSF51445">
    <property type="entry name" value="(Trans)glycosidases"/>
    <property type="match status" value="1"/>
</dbReference>
<dbReference type="GO" id="GO:0009986">
    <property type="term" value="C:cell surface"/>
    <property type="evidence" value="ECO:0007669"/>
    <property type="project" value="TreeGrafter"/>
</dbReference>
<dbReference type="AlphaFoldDB" id="A0A8J6NZ10"/>
<dbReference type="Pfam" id="PF00150">
    <property type="entry name" value="Cellulase"/>
    <property type="match status" value="1"/>
</dbReference>
<evidence type="ECO:0000256" key="3">
    <source>
        <dbReference type="RuleBase" id="RU361153"/>
    </source>
</evidence>
<evidence type="ECO:0000313" key="6">
    <source>
        <dbReference type="Proteomes" id="UP000632659"/>
    </source>
</evidence>
<accession>A0A8J6NZ10</accession>
<dbReference type="InterPro" id="IPR017853">
    <property type="entry name" value="GH"/>
</dbReference>
<dbReference type="Proteomes" id="UP000632659">
    <property type="component" value="Unassembled WGS sequence"/>
</dbReference>
<comment type="caution">
    <text evidence="5">The sequence shown here is derived from an EMBL/GenBank/DDBJ whole genome shotgun (WGS) entry which is preliminary data.</text>
</comment>
<evidence type="ECO:0000313" key="5">
    <source>
        <dbReference type="EMBL" id="MBC8609529.1"/>
    </source>
</evidence>
<dbReference type="PANTHER" id="PTHR31297">
    <property type="entry name" value="GLUCAN ENDO-1,6-BETA-GLUCOSIDASE B"/>
    <property type="match status" value="1"/>
</dbReference>
<dbReference type="RefSeq" id="WP_187536100.1">
    <property type="nucleotide sequence ID" value="NZ_JACRTL010000001.1"/>
</dbReference>
<evidence type="ECO:0000256" key="2">
    <source>
        <dbReference type="ARBA" id="ARBA00023295"/>
    </source>
</evidence>
<dbReference type="EMBL" id="JACRTL010000001">
    <property type="protein sequence ID" value="MBC8609529.1"/>
    <property type="molecule type" value="Genomic_DNA"/>
</dbReference>